<evidence type="ECO:0000259" key="1">
    <source>
        <dbReference type="PROSITE" id="PS51725"/>
    </source>
</evidence>
<dbReference type="InterPro" id="IPR007138">
    <property type="entry name" value="ABM_dom"/>
</dbReference>
<dbReference type="Pfam" id="PF03992">
    <property type="entry name" value="ABM"/>
    <property type="match status" value="1"/>
</dbReference>
<sequence length="93" mass="10752">MKIINAVFFIKADKRQAFLADVTPLIESSRAEDGNHMYQLYEAVDLPNQFVMVEEWENQAAIDRHNTNPLFLQLMDHLKDYSTADPVIKVAEQ</sequence>
<dbReference type="Proteomes" id="UP000532121">
    <property type="component" value="Unassembled WGS sequence"/>
</dbReference>
<evidence type="ECO:0000313" key="3">
    <source>
        <dbReference type="Proteomes" id="UP000532121"/>
    </source>
</evidence>
<dbReference type="SUPFAM" id="SSF54909">
    <property type="entry name" value="Dimeric alpha+beta barrel"/>
    <property type="match status" value="1"/>
</dbReference>
<dbReference type="InterPro" id="IPR011008">
    <property type="entry name" value="Dimeric_a/b-barrel"/>
</dbReference>
<accession>A0A7X9LDR1</accession>
<evidence type="ECO:0000313" key="2">
    <source>
        <dbReference type="EMBL" id="NMD49383.1"/>
    </source>
</evidence>
<dbReference type="EMBL" id="JABASA010000012">
    <property type="protein sequence ID" value="NMD49383.1"/>
    <property type="molecule type" value="Genomic_DNA"/>
</dbReference>
<gene>
    <name evidence="2" type="ORF">HHO37_06870</name>
</gene>
<dbReference type="InterPro" id="IPR050744">
    <property type="entry name" value="AI-2_Isomerase_LsrG"/>
</dbReference>
<dbReference type="Gene3D" id="3.30.70.100">
    <property type="match status" value="1"/>
</dbReference>
<dbReference type="PROSITE" id="PS51725">
    <property type="entry name" value="ABM"/>
    <property type="match status" value="1"/>
</dbReference>
<dbReference type="PANTHER" id="PTHR33336">
    <property type="entry name" value="QUINOL MONOOXYGENASE YGIN-RELATED"/>
    <property type="match status" value="1"/>
</dbReference>
<keyword evidence="2" id="KW-0503">Monooxygenase</keyword>
<dbReference type="GO" id="GO:0004497">
    <property type="term" value="F:monooxygenase activity"/>
    <property type="evidence" value="ECO:0007669"/>
    <property type="project" value="UniProtKB-KW"/>
</dbReference>
<dbReference type="RefSeq" id="WP_193523651.1">
    <property type="nucleotide sequence ID" value="NZ_JABASA010000012.1"/>
</dbReference>
<protein>
    <submittedName>
        <fullName evidence="2">Antibiotic biosynthesis monooxygenase</fullName>
    </submittedName>
</protein>
<feature type="domain" description="ABM" evidence="1">
    <location>
        <begin position="2"/>
        <end position="90"/>
    </location>
</feature>
<reference evidence="2 3" key="1">
    <citation type="submission" date="2020-04" db="EMBL/GenBank/DDBJ databases">
        <title>MicrobeNet Type strains.</title>
        <authorList>
            <person name="Nicholson A.C."/>
        </authorList>
    </citation>
    <scope>NUCLEOTIDE SEQUENCE [LARGE SCALE GENOMIC DNA]</scope>
    <source>
        <strain evidence="2 3">DSM 22768</strain>
    </source>
</reference>
<proteinExistence type="predicted"/>
<dbReference type="PANTHER" id="PTHR33336:SF3">
    <property type="entry name" value="ABM DOMAIN-CONTAINING PROTEIN"/>
    <property type="match status" value="1"/>
</dbReference>
<name>A0A7X9LDR1_STRRT</name>
<dbReference type="AlphaFoldDB" id="A0A7X9LDR1"/>
<comment type="caution">
    <text evidence="2">The sequence shown here is derived from an EMBL/GenBank/DDBJ whole genome shotgun (WGS) entry which is preliminary data.</text>
</comment>
<organism evidence="2 3">
    <name type="scientific">Streptococcus ratti</name>
    <dbReference type="NCBI Taxonomy" id="1341"/>
    <lineage>
        <taxon>Bacteria</taxon>
        <taxon>Bacillati</taxon>
        <taxon>Bacillota</taxon>
        <taxon>Bacilli</taxon>
        <taxon>Lactobacillales</taxon>
        <taxon>Streptococcaceae</taxon>
        <taxon>Streptococcus</taxon>
    </lineage>
</organism>
<keyword evidence="2" id="KW-0560">Oxidoreductase</keyword>